<name>A0A1S7LIE4_MAGMO</name>
<organism evidence="4">
    <name type="scientific">Magnetococcus massalia (strain MO-1)</name>
    <dbReference type="NCBI Taxonomy" id="451514"/>
    <lineage>
        <taxon>Bacteria</taxon>
        <taxon>Pseudomonadati</taxon>
        <taxon>Pseudomonadota</taxon>
        <taxon>Magnetococcia</taxon>
        <taxon>Magnetococcales</taxon>
        <taxon>Magnetococcaceae</taxon>
        <taxon>Magnetococcus</taxon>
    </lineage>
</organism>
<protein>
    <submittedName>
        <fullName evidence="4">Putative response regulator receiver protein</fullName>
    </submittedName>
</protein>
<dbReference type="InterPro" id="IPR050595">
    <property type="entry name" value="Bact_response_regulator"/>
</dbReference>
<dbReference type="PANTHER" id="PTHR44591">
    <property type="entry name" value="STRESS RESPONSE REGULATOR PROTEIN 1"/>
    <property type="match status" value="1"/>
</dbReference>
<feature type="modified residue" description="4-aspartylphosphate" evidence="2">
    <location>
        <position position="63"/>
    </location>
</feature>
<dbReference type="EMBL" id="LO017727">
    <property type="protein sequence ID" value="CRH06742.1"/>
    <property type="molecule type" value="Genomic_DNA"/>
</dbReference>
<dbReference type="Pfam" id="PF00072">
    <property type="entry name" value="Response_reg"/>
    <property type="match status" value="1"/>
</dbReference>
<evidence type="ECO:0000259" key="3">
    <source>
        <dbReference type="PROSITE" id="PS50110"/>
    </source>
</evidence>
<dbReference type="SMART" id="SM00448">
    <property type="entry name" value="REC"/>
    <property type="match status" value="1"/>
</dbReference>
<dbReference type="InterPro" id="IPR001789">
    <property type="entry name" value="Sig_transdc_resp-reg_receiver"/>
</dbReference>
<dbReference type="PROSITE" id="PS50110">
    <property type="entry name" value="RESPONSE_REGULATORY"/>
    <property type="match status" value="1"/>
</dbReference>
<keyword evidence="1 2" id="KW-0597">Phosphoprotein</keyword>
<dbReference type="GO" id="GO:0000160">
    <property type="term" value="P:phosphorelay signal transduction system"/>
    <property type="evidence" value="ECO:0007669"/>
    <property type="project" value="InterPro"/>
</dbReference>
<dbReference type="CDD" id="cd00156">
    <property type="entry name" value="REC"/>
    <property type="match status" value="1"/>
</dbReference>
<feature type="domain" description="Response regulatory" evidence="3">
    <location>
        <begin position="12"/>
        <end position="128"/>
    </location>
</feature>
<evidence type="ECO:0000313" key="4">
    <source>
        <dbReference type="EMBL" id="CRH06742.1"/>
    </source>
</evidence>
<reference evidence="4" key="1">
    <citation type="submission" date="2015-04" db="EMBL/GenBank/DDBJ databases">
        <authorList>
            <person name="Syromyatnikov M.Y."/>
            <person name="Popov V.N."/>
        </authorList>
    </citation>
    <scope>NUCLEOTIDE SEQUENCE</scope>
    <source>
        <strain evidence="4">MO-1</strain>
    </source>
</reference>
<accession>A0A1S7LIE4</accession>
<dbReference type="SUPFAM" id="SSF52172">
    <property type="entry name" value="CheY-like"/>
    <property type="match status" value="1"/>
</dbReference>
<proteinExistence type="predicted"/>
<sequence>MRVKVNSRISCNILIIDDSWDDAELLAIHLKQEGIDASCTRVDTMAQLKRAASEKVWHVALCDMQMPQLTPEQVLAYLREYDPDLPVIILSGVVREADAIPLFKAGALSFIAKDALARLAPMVRREVGNLRNRQHLNHHRQITTALHALPVEGVICKDFLQNLIVCNLESEWAMGYLQKDVLDQFKTFSIPIRITRPAEHSVDTKVEVQEWPLGDLYSSLPDSACSGVGTCCITQHFSQIINPEVVLGQVAEPLFIDKPAFSVCPNFLLLDWGDHCSCLCQAVNHPRYRAMDCFSLMRALHCNTSIPCHVCTICNNAQEMDKEQIIKALSDLNHKADSIHVLTIHEGICTDLIK</sequence>
<dbReference type="Gene3D" id="3.40.50.2300">
    <property type="match status" value="1"/>
</dbReference>
<dbReference type="AlphaFoldDB" id="A0A1S7LIE4"/>
<evidence type="ECO:0000256" key="1">
    <source>
        <dbReference type="ARBA" id="ARBA00022553"/>
    </source>
</evidence>
<dbReference type="InterPro" id="IPR011006">
    <property type="entry name" value="CheY-like_superfamily"/>
</dbReference>
<evidence type="ECO:0000256" key="2">
    <source>
        <dbReference type="PROSITE-ProRule" id="PRU00169"/>
    </source>
</evidence>
<gene>
    <name evidence="4" type="ORF">MAGMO_2585</name>
</gene>
<dbReference type="PANTHER" id="PTHR44591:SF25">
    <property type="entry name" value="CHEMOTAXIS TWO-COMPONENT RESPONSE REGULATOR"/>
    <property type="match status" value="1"/>
</dbReference>